<evidence type="ECO:0000313" key="2">
    <source>
        <dbReference type="Proteomes" id="UP001278500"/>
    </source>
</evidence>
<dbReference type="AlphaFoldDB" id="A0AAE0MNH4"/>
<comment type="caution">
    <text evidence="1">The sequence shown here is derived from an EMBL/GenBank/DDBJ whole genome shotgun (WGS) entry which is preliminary data.</text>
</comment>
<reference evidence="1" key="1">
    <citation type="journal article" date="2023" name="Mol. Phylogenet. Evol.">
        <title>Genome-scale phylogeny and comparative genomics of the fungal order Sordariales.</title>
        <authorList>
            <person name="Hensen N."/>
            <person name="Bonometti L."/>
            <person name="Westerberg I."/>
            <person name="Brannstrom I.O."/>
            <person name="Guillou S."/>
            <person name="Cros-Aarteil S."/>
            <person name="Calhoun S."/>
            <person name="Haridas S."/>
            <person name="Kuo A."/>
            <person name="Mondo S."/>
            <person name="Pangilinan J."/>
            <person name="Riley R."/>
            <person name="LaButti K."/>
            <person name="Andreopoulos B."/>
            <person name="Lipzen A."/>
            <person name="Chen C."/>
            <person name="Yan M."/>
            <person name="Daum C."/>
            <person name="Ng V."/>
            <person name="Clum A."/>
            <person name="Steindorff A."/>
            <person name="Ohm R.A."/>
            <person name="Martin F."/>
            <person name="Silar P."/>
            <person name="Natvig D.O."/>
            <person name="Lalanne C."/>
            <person name="Gautier V."/>
            <person name="Ament-Velasquez S.L."/>
            <person name="Kruys A."/>
            <person name="Hutchinson M.I."/>
            <person name="Powell A.J."/>
            <person name="Barry K."/>
            <person name="Miller A.N."/>
            <person name="Grigoriev I.V."/>
            <person name="Debuchy R."/>
            <person name="Gladieux P."/>
            <person name="Hiltunen Thoren M."/>
            <person name="Johannesson H."/>
        </authorList>
    </citation>
    <scope>NUCLEOTIDE SEQUENCE</scope>
    <source>
        <strain evidence="1">CBS 560.94</strain>
    </source>
</reference>
<protein>
    <submittedName>
        <fullName evidence="1">Uncharacterized protein</fullName>
    </submittedName>
</protein>
<sequence length="212" mass="23727">MTSDSDCLSSTSLPSVNIQPVILRLNPTAVSCSHFSRDNGMWDGNLDGKEQTEHRQCHLEMGQTGGEAVPLTDAKAPNYEQGVNCLLQPFLPLLPASSFGTISQHQRHHQSKKALTIQRSRSFIQFTRLLQSPNLLSIRSQFHANPESQTPKTPISPSFPQFPNSPGLLQLAHSVVPSCRLTFRQLPTHPRMRHFRYRLLGLYKRDVPPGPT</sequence>
<gene>
    <name evidence="1" type="ORF">B0H65DRAFT_292629</name>
</gene>
<proteinExistence type="predicted"/>
<evidence type="ECO:0000313" key="1">
    <source>
        <dbReference type="EMBL" id="KAK3339182.1"/>
    </source>
</evidence>
<dbReference type="RefSeq" id="XP_062678542.1">
    <property type="nucleotide sequence ID" value="XM_062823030.1"/>
</dbReference>
<reference evidence="1" key="2">
    <citation type="submission" date="2023-06" db="EMBL/GenBank/DDBJ databases">
        <authorList>
            <consortium name="Lawrence Berkeley National Laboratory"/>
            <person name="Haridas S."/>
            <person name="Hensen N."/>
            <person name="Bonometti L."/>
            <person name="Westerberg I."/>
            <person name="Brannstrom I.O."/>
            <person name="Guillou S."/>
            <person name="Cros-Aarteil S."/>
            <person name="Calhoun S."/>
            <person name="Kuo A."/>
            <person name="Mondo S."/>
            <person name="Pangilinan J."/>
            <person name="Riley R."/>
            <person name="Labutti K."/>
            <person name="Andreopoulos B."/>
            <person name="Lipzen A."/>
            <person name="Chen C."/>
            <person name="Yanf M."/>
            <person name="Daum C."/>
            <person name="Ng V."/>
            <person name="Clum A."/>
            <person name="Steindorff A."/>
            <person name="Ohm R."/>
            <person name="Martin F."/>
            <person name="Silar P."/>
            <person name="Natvig D."/>
            <person name="Lalanne C."/>
            <person name="Gautier V."/>
            <person name="Ament-Velasquez S.L."/>
            <person name="Kruys A."/>
            <person name="Hutchinson M.I."/>
            <person name="Powell A.J."/>
            <person name="Barry K."/>
            <person name="Miller A.N."/>
            <person name="Grigoriev I.V."/>
            <person name="Debuchy R."/>
            <person name="Gladieux P."/>
            <person name="Thoren M.H."/>
            <person name="Johannesson H."/>
        </authorList>
    </citation>
    <scope>NUCLEOTIDE SEQUENCE</scope>
    <source>
        <strain evidence="1">CBS 560.94</strain>
    </source>
</reference>
<keyword evidence="2" id="KW-1185">Reference proteome</keyword>
<dbReference type="Proteomes" id="UP001278500">
    <property type="component" value="Unassembled WGS sequence"/>
</dbReference>
<organism evidence="1 2">
    <name type="scientific">Neurospora tetraspora</name>
    <dbReference type="NCBI Taxonomy" id="94610"/>
    <lineage>
        <taxon>Eukaryota</taxon>
        <taxon>Fungi</taxon>
        <taxon>Dikarya</taxon>
        <taxon>Ascomycota</taxon>
        <taxon>Pezizomycotina</taxon>
        <taxon>Sordariomycetes</taxon>
        <taxon>Sordariomycetidae</taxon>
        <taxon>Sordariales</taxon>
        <taxon>Sordariaceae</taxon>
        <taxon>Neurospora</taxon>
    </lineage>
</organism>
<dbReference type="EMBL" id="JAUEPP010000007">
    <property type="protein sequence ID" value="KAK3339182.1"/>
    <property type="molecule type" value="Genomic_DNA"/>
</dbReference>
<accession>A0AAE0MNH4</accession>
<name>A0AAE0MNH4_9PEZI</name>
<dbReference type="GeneID" id="87860184"/>